<keyword evidence="1" id="KW-0812">Transmembrane</keyword>
<organism evidence="2 3">
    <name type="scientific">Candidatus Nomurabacteria bacterium CG22_combo_CG10-13_8_21_14_all_32_8</name>
    <dbReference type="NCBI Taxonomy" id="1974732"/>
    <lineage>
        <taxon>Bacteria</taxon>
        <taxon>Candidatus Nomuraibacteriota</taxon>
    </lineage>
</organism>
<keyword evidence="1" id="KW-1133">Transmembrane helix</keyword>
<feature type="transmembrane region" description="Helical" evidence="1">
    <location>
        <begin position="155"/>
        <end position="177"/>
    </location>
</feature>
<sequence>MRNFIIFLVFLTITFLTSELNGQKRINWGEDPVDLGYKGTPGMVSIKVLYNPWVETQGRSGKWTKGMAGNGQVFDIDSTLYFSGETIKTSIAFVCGNPVKFLNDLDRSRTQVVLTKSLAFKPEFIKGEKGDKGDPGINGRDGEISPITIINEAGFPWTTLIIASGFVVVAYITYLVVRAIINYHEKDSSPTITPPGVDTGEVYKKQQQNWFVLRYSASF</sequence>
<accession>A0A2H0CGN1</accession>
<protein>
    <submittedName>
        <fullName evidence="2">Uncharacterized protein</fullName>
    </submittedName>
</protein>
<dbReference type="AlphaFoldDB" id="A0A2H0CGN1"/>
<comment type="caution">
    <text evidence="2">The sequence shown here is derived from an EMBL/GenBank/DDBJ whole genome shotgun (WGS) entry which is preliminary data.</text>
</comment>
<gene>
    <name evidence="2" type="ORF">COW91_02015</name>
</gene>
<name>A0A2H0CGN1_9BACT</name>
<dbReference type="EMBL" id="PCTI01000032">
    <property type="protein sequence ID" value="PIP68951.1"/>
    <property type="molecule type" value="Genomic_DNA"/>
</dbReference>
<reference evidence="2 3" key="1">
    <citation type="submission" date="2017-09" db="EMBL/GenBank/DDBJ databases">
        <title>Depth-based differentiation of microbial function through sediment-hosted aquifers and enrichment of novel symbionts in the deep terrestrial subsurface.</title>
        <authorList>
            <person name="Probst A.J."/>
            <person name="Ladd B."/>
            <person name="Jarett J.K."/>
            <person name="Geller-Mcgrath D.E."/>
            <person name="Sieber C.M."/>
            <person name="Emerson J.B."/>
            <person name="Anantharaman K."/>
            <person name="Thomas B.C."/>
            <person name="Malmstrom R."/>
            <person name="Stieglmeier M."/>
            <person name="Klingl A."/>
            <person name="Woyke T."/>
            <person name="Ryan C.M."/>
            <person name="Banfield J.F."/>
        </authorList>
    </citation>
    <scope>NUCLEOTIDE SEQUENCE [LARGE SCALE GENOMIC DNA]</scope>
    <source>
        <strain evidence="2">CG22_combo_CG10-13_8_21_14_all_32_8</strain>
    </source>
</reference>
<proteinExistence type="predicted"/>
<evidence type="ECO:0000256" key="1">
    <source>
        <dbReference type="SAM" id="Phobius"/>
    </source>
</evidence>
<dbReference type="Proteomes" id="UP000229176">
    <property type="component" value="Unassembled WGS sequence"/>
</dbReference>
<evidence type="ECO:0000313" key="2">
    <source>
        <dbReference type="EMBL" id="PIP68951.1"/>
    </source>
</evidence>
<keyword evidence="1" id="KW-0472">Membrane</keyword>
<evidence type="ECO:0000313" key="3">
    <source>
        <dbReference type="Proteomes" id="UP000229176"/>
    </source>
</evidence>